<comment type="caution">
    <text evidence="7">The sequence shown here is derived from an EMBL/GenBank/DDBJ whole genome shotgun (WGS) entry which is preliminary data.</text>
</comment>
<gene>
    <name evidence="7" type="ORF">HNR38_000992</name>
</gene>
<dbReference type="InterPro" id="IPR001789">
    <property type="entry name" value="Sig_transdc_resp-reg_receiver"/>
</dbReference>
<evidence type="ECO:0000313" key="8">
    <source>
        <dbReference type="Proteomes" id="UP000591735"/>
    </source>
</evidence>
<feature type="domain" description="GGDEF" evidence="6">
    <location>
        <begin position="337"/>
        <end position="476"/>
    </location>
</feature>
<dbReference type="PROSITE" id="PS50883">
    <property type="entry name" value="EAL"/>
    <property type="match status" value="1"/>
</dbReference>
<dbReference type="EMBL" id="JACHFE010000002">
    <property type="protein sequence ID" value="MBB5320520.1"/>
    <property type="molecule type" value="Genomic_DNA"/>
</dbReference>
<feature type="modified residue" description="4-aspartylphosphate" evidence="1">
    <location>
        <position position="70"/>
    </location>
</feature>
<dbReference type="SUPFAM" id="SSF55785">
    <property type="entry name" value="PYP-like sensor domain (PAS domain)"/>
    <property type="match status" value="1"/>
</dbReference>
<dbReference type="InterPro" id="IPR011006">
    <property type="entry name" value="CheY-like_superfamily"/>
</dbReference>
<dbReference type="SMART" id="SM00267">
    <property type="entry name" value="GGDEF"/>
    <property type="match status" value="1"/>
</dbReference>
<dbReference type="RefSeq" id="WP_183700386.1">
    <property type="nucleotide sequence ID" value="NZ_JACHFE010000002.1"/>
</dbReference>
<dbReference type="InterPro" id="IPR000700">
    <property type="entry name" value="PAS-assoc_C"/>
</dbReference>
<dbReference type="InterPro" id="IPR043128">
    <property type="entry name" value="Rev_trsase/Diguanyl_cyclase"/>
</dbReference>
<dbReference type="SUPFAM" id="SSF52172">
    <property type="entry name" value="CheY-like"/>
    <property type="match status" value="1"/>
</dbReference>
<protein>
    <submittedName>
        <fullName evidence="7">Diguanylate cyclase (GGDEF)-like protein/PAS domain S-box-containing protein</fullName>
    </submittedName>
</protein>
<evidence type="ECO:0000259" key="6">
    <source>
        <dbReference type="PROSITE" id="PS50887"/>
    </source>
</evidence>
<dbReference type="PROSITE" id="PS50887">
    <property type="entry name" value="GGDEF"/>
    <property type="match status" value="1"/>
</dbReference>
<dbReference type="PROSITE" id="PS50110">
    <property type="entry name" value="RESPONSE_REGULATORY"/>
    <property type="match status" value="1"/>
</dbReference>
<dbReference type="InterPro" id="IPR000160">
    <property type="entry name" value="GGDEF_dom"/>
</dbReference>
<dbReference type="Gene3D" id="3.30.450.20">
    <property type="entry name" value="PAS domain"/>
    <property type="match status" value="1"/>
</dbReference>
<dbReference type="SUPFAM" id="SSF141868">
    <property type="entry name" value="EAL domain-like"/>
    <property type="match status" value="1"/>
</dbReference>
<dbReference type="InterPro" id="IPR001633">
    <property type="entry name" value="EAL_dom"/>
</dbReference>
<dbReference type="SMART" id="SM00448">
    <property type="entry name" value="REC"/>
    <property type="match status" value="1"/>
</dbReference>
<dbReference type="InterPro" id="IPR052155">
    <property type="entry name" value="Biofilm_reg_signaling"/>
</dbReference>
<dbReference type="CDD" id="cd01949">
    <property type="entry name" value="GGDEF"/>
    <property type="match status" value="1"/>
</dbReference>
<dbReference type="SUPFAM" id="SSF55073">
    <property type="entry name" value="Nucleotide cyclase"/>
    <property type="match status" value="1"/>
</dbReference>
<sequence>MSDLNYDKAQGGSLPTSLRPRVMIVDDEPSNIRILADALQLDYELIIANNSFEALRILQNGDVPHLILLDIMMPGMDGYSLCRKIKSSPGLRNVPVIFLTALTDTESEEKGFDAGAVDYIGKPIRLSTVRARVRTHISLRGMLDHLFELNQELCERIRETVKLNGDLHERDQRLGEANADRNLFESVFTATSEGICVLNAAGEVLTVNPSFERITGFAHSDVVGRCHTVLDVFGLDNTMKEAIWQAVQTSGHWTGEIYNRRKSGEVYPELRTIRCVRADSESPPYYVTIFTDISNIKETEQRLEELTWRDPITGLPNRALFLDQLGAVLKYCHSSRITSAAIVLDMKGFRSINDSYGYKVGDMTIREIARRLEDTVGEDDTVARLGGDEFAILLAPTRWDAREAYAQAQILAERVLCAFSTPLDLPDSGRLPLDMTLGVVLLPSDQSVTASQVLQQAETAHHIGKRSNQPITFFSDSMSERAATHVKRVSELVEGLERGELILFGQPQYAPNKTLCGLEILARWQHPEEGILGPAAFIPVAEESGLIVRVERAIIEKTLEYLPAFRKRHPHVRLSVNISAKHFAEPDFVQVLLEMINQSECEASDLILELTESAMVHDIGLVAEKMNSLRSAGCEFSLDDFGTGYSSLSYLRQLPFSEIKIDRSFVMDAPEGGTSADIVEMIVKLGETLKTRVVAEGVENREHVRFFDDRYPNVNLQGYYFAKPEPVGHWLSEPSGFSLA</sequence>
<dbReference type="Pfam" id="PF13426">
    <property type="entry name" value="PAS_9"/>
    <property type="match status" value="1"/>
</dbReference>
<dbReference type="CDD" id="cd01948">
    <property type="entry name" value="EAL"/>
    <property type="match status" value="1"/>
</dbReference>
<dbReference type="Gene3D" id="3.40.50.2300">
    <property type="match status" value="1"/>
</dbReference>
<accession>A0A840UB83</accession>
<organism evidence="7 8">
    <name type="scientific">Marinobacter oulmenensis</name>
    <dbReference type="NCBI Taxonomy" id="643747"/>
    <lineage>
        <taxon>Bacteria</taxon>
        <taxon>Pseudomonadati</taxon>
        <taxon>Pseudomonadota</taxon>
        <taxon>Gammaproteobacteria</taxon>
        <taxon>Pseudomonadales</taxon>
        <taxon>Marinobacteraceae</taxon>
        <taxon>Marinobacter</taxon>
    </lineage>
</organism>
<dbReference type="PROSITE" id="PS50112">
    <property type="entry name" value="PAS"/>
    <property type="match status" value="1"/>
</dbReference>
<dbReference type="InterPro" id="IPR029787">
    <property type="entry name" value="Nucleotide_cyclase"/>
</dbReference>
<dbReference type="NCBIfam" id="TIGR00254">
    <property type="entry name" value="GGDEF"/>
    <property type="match status" value="1"/>
</dbReference>
<feature type="domain" description="PAS" evidence="3">
    <location>
        <begin position="180"/>
        <end position="225"/>
    </location>
</feature>
<evidence type="ECO:0000256" key="1">
    <source>
        <dbReference type="PROSITE-ProRule" id="PRU00169"/>
    </source>
</evidence>
<dbReference type="InterPro" id="IPR035965">
    <property type="entry name" value="PAS-like_dom_sf"/>
</dbReference>
<dbReference type="PANTHER" id="PTHR44757:SF2">
    <property type="entry name" value="BIOFILM ARCHITECTURE MAINTENANCE PROTEIN MBAA"/>
    <property type="match status" value="1"/>
</dbReference>
<dbReference type="PANTHER" id="PTHR44757">
    <property type="entry name" value="DIGUANYLATE CYCLASE DGCP"/>
    <property type="match status" value="1"/>
</dbReference>
<dbReference type="CDD" id="cd00130">
    <property type="entry name" value="PAS"/>
    <property type="match status" value="1"/>
</dbReference>
<dbReference type="InterPro" id="IPR035919">
    <property type="entry name" value="EAL_sf"/>
</dbReference>
<dbReference type="Proteomes" id="UP000591735">
    <property type="component" value="Unassembled WGS sequence"/>
</dbReference>
<feature type="domain" description="EAL" evidence="5">
    <location>
        <begin position="485"/>
        <end position="738"/>
    </location>
</feature>
<dbReference type="NCBIfam" id="TIGR00229">
    <property type="entry name" value="sensory_box"/>
    <property type="match status" value="1"/>
</dbReference>
<dbReference type="Pfam" id="PF00072">
    <property type="entry name" value="Response_reg"/>
    <property type="match status" value="1"/>
</dbReference>
<feature type="domain" description="Response regulatory" evidence="2">
    <location>
        <begin position="21"/>
        <end position="137"/>
    </location>
</feature>
<dbReference type="Gene3D" id="3.20.20.450">
    <property type="entry name" value="EAL domain"/>
    <property type="match status" value="1"/>
</dbReference>
<dbReference type="AlphaFoldDB" id="A0A840UB83"/>
<dbReference type="PROSITE" id="PS50113">
    <property type="entry name" value="PAC"/>
    <property type="match status" value="1"/>
</dbReference>
<reference evidence="7 8" key="1">
    <citation type="submission" date="2020-08" db="EMBL/GenBank/DDBJ databases">
        <title>Genomic Encyclopedia of Type Strains, Phase IV (KMG-IV): sequencing the most valuable type-strain genomes for metagenomic binning, comparative biology and taxonomic classification.</title>
        <authorList>
            <person name="Goeker M."/>
        </authorList>
    </citation>
    <scope>NUCLEOTIDE SEQUENCE [LARGE SCALE GENOMIC DNA]</scope>
    <source>
        <strain evidence="7 8">DSM 22359</strain>
    </source>
</reference>
<evidence type="ECO:0000259" key="4">
    <source>
        <dbReference type="PROSITE" id="PS50113"/>
    </source>
</evidence>
<evidence type="ECO:0000259" key="2">
    <source>
        <dbReference type="PROSITE" id="PS50110"/>
    </source>
</evidence>
<dbReference type="InterPro" id="IPR000014">
    <property type="entry name" value="PAS"/>
</dbReference>
<evidence type="ECO:0000259" key="3">
    <source>
        <dbReference type="PROSITE" id="PS50112"/>
    </source>
</evidence>
<dbReference type="SMART" id="SM00052">
    <property type="entry name" value="EAL"/>
    <property type="match status" value="1"/>
</dbReference>
<dbReference type="Gene3D" id="3.30.70.270">
    <property type="match status" value="1"/>
</dbReference>
<dbReference type="GO" id="GO:0000160">
    <property type="term" value="P:phosphorelay signal transduction system"/>
    <property type="evidence" value="ECO:0007669"/>
    <property type="project" value="InterPro"/>
</dbReference>
<evidence type="ECO:0000259" key="5">
    <source>
        <dbReference type="PROSITE" id="PS50883"/>
    </source>
</evidence>
<proteinExistence type="predicted"/>
<feature type="domain" description="PAC" evidence="4">
    <location>
        <begin position="253"/>
        <end position="305"/>
    </location>
</feature>
<dbReference type="Pfam" id="PF00990">
    <property type="entry name" value="GGDEF"/>
    <property type="match status" value="1"/>
</dbReference>
<evidence type="ECO:0000313" key="7">
    <source>
        <dbReference type="EMBL" id="MBB5320520.1"/>
    </source>
</evidence>
<dbReference type="Pfam" id="PF00563">
    <property type="entry name" value="EAL"/>
    <property type="match status" value="1"/>
</dbReference>
<keyword evidence="8" id="KW-1185">Reference proteome</keyword>
<dbReference type="SMART" id="SM00091">
    <property type="entry name" value="PAS"/>
    <property type="match status" value="1"/>
</dbReference>
<name>A0A840UB83_9GAMM</name>
<keyword evidence="1" id="KW-0597">Phosphoprotein</keyword>